<feature type="region of interest" description="Disordered" evidence="1">
    <location>
        <begin position="438"/>
        <end position="481"/>
    </location>
</feature>
<reference evidence="2 3" key="1">
    <citation type="submission" date="2018-11" db="EMBL/GenBank/DDBJ databases">
        <title>Genome sequence of Saitozyma podzolica DSM 27192.</title>
        <authorList>
            <person name="Aliyu H."/>
            <person name="Gorte O."/>
            <person name="Ochsenreither K."/>
        </authorList>
    </citation>
    <scope>NUCLEOTIDE SEQUENCE [LARGE SCALE GENOMIC DNA]</scope>
    <source>
        <strain evidence="2 3">DSM 27192</strain>
    </source>
</reference>
<feature type="compositionally biased region" description="Acidic residues" evidence="1">
    <location>
        <begin position="123"/>
        <end position="136"/>
    </location>
</feature>
<proteinExistence type="predicted"/>
<evidence type="ECO:0000313" key="2">
    <source>
        <dbReference type="EMBL" id="RSH95237.1"/>
    </source>
</evidence>
<name>A0A427YVW7_9TREE</name>
<sequence>MQLLLLGSDPSPSIAQIPAAELGRGWYSCWWYNTDFDTYPGARVGGALTMGSEVQQEERRGPSSSLSLSRSKLEMGSYLSPLVDLPRSPSPALLEIEVDPDRPVKLETSFGHHGIEVTFDSGSDSDSDSEREEEEQEASKSEEAEDNNVASPEGSSSALYSGSGVSHRQDGANSMATTTTTLTATPNHSAIATAPLRLLSSSSPSHTQTHTPPHTHTSYTHAHAHTHARTHSTLGLHLKPPSSSTSFVLADHAESSFICLASPGLQPQPQPQLPKGQREHTDTGTYRSLADAETYFVPLPLVLGAAPDSFASSSSNTLNHLRRQSAPHQMSPSPSPWSDTEPTRVRRTMSLGSLTRHRHALASDGDGELGLDGTSPHQTQRDASGQGQGQGQHRRRPPSGPSSPDMMSSGHSPDLLAHPHHQLLHEDASVFAFTPIASSFPFPRPPGRIVSYQIDPEPEPEPEPQSHSHSPPPKGGYRQRH</sequence>
<accession>A0A427YVW7</accession>
<feature type="region of interest" description="Disordered" evidence="1">
    <location>
        <begin position="312"/>
        <end position="344"/>
    </location>
</feature>
<keyword evidence="3" id="KW-1185">Reference proteome</keyword>
<dbReference type="Proteomes" id="UP000279259">
    <property type="component" value="Unassembled WGS sequence"/>
</dbReference>
<feature type="compositionally biased region" description="Low complexity" evidence="1">
    <location>
        <begin position="402"/>
        <end position="414"/>
    </location>
</feature>
<feature type="region of interest" description="Disordered" evidence="1">
    <location>
        <begin position="200"/>
        <end position="221"/>
    </location>
</feature>
<comment type="caution">
    <text evidence="2">The sequence shown here is derived from an EMBL/GenBank/DDBJ whole genome shotgun (WGS) entry which is preliminary data.</text>
</comment>
<gene>
    <name evidence="2" type="ORF">EHS25_000323</name>
</gene>
<feature type="region of interest" description="Disordered" evidence="1">
    <location>
        <begin position="263"/>
        <end position="283"/>
    </location>
</feature>
<dbReference type="EMBL" id="RSCD01000001">
    <property type="protein sequence ID" value="RSH95237.1"/>
    <property type="molecule type" value="Genomic_DNA"/>
</dbReference>
<dbReference type="OrthoDB" id="10651718at2759"/>
<feature type="compositionally biased region" description="Low complexity" evidence="1">
    <location>
        <begin position="151"/>
        <end position="166"/>
    </location>
</feature>
<feature type="compositionally biased region" description="Polar residues" evidence="1">
    <location>
        <begin position="326"/>
        <end position="340"/>
    </location>
</feature>
<feature type="region of interest" description="Disordered" evidence="1">
    <location>
        <begin position="105"/>
        <end position="172"/>
    </location>
</feature>
<evidence type="ECO:0000256" key="1">
    <source>
        <dbReference type="SAM" id="MobiDB-lite"/>
    </source>
</evidence>
<protein>
    <submittedName>
        <fullName evidence="2">Uncharacterized protein</fullName>
    </submittedName>
</protein>
<organism evidence="2 3">
    <name type="scientific">Saitozyma podzolica</name>
    <dbReference type="NCBI Taxonomy" id="1890683"/>
    <lineage>
        <taxon>Eukaryota</taxon>
        <taxon>Fungi</taxon>
        <taxon>Dikarya</taxon>
        <taxon>Basidiomycota</taxon>
        <taxon>Agaricomycotina</taxon>
        <taxon>Tremellomycetes</taxon>
        <taxon>Tremellales</taxon>
        <taxon>Trimorphomycetaceae</taxon>
        <taxon>Saitozyma</taxon>
    </lineage>
</organism>
<evidence type="ECO:0000313" key="3">
    <source>
        <dbReference type="Proteomes" id="UP000279259"/>
    </source>
</evidence>
<feature type="region of interest" description="Disordered" evidence="1">
    <location>
        <begin position="362"/>
        <end position="417"/>
    </location>
</feature>
<dbReference type="AlphaFoldDB" id="A0A427YVW7"/>